<name>A0A923I5L3_9FIRM</name>
<dbReference type="InterPro" id="IPR011129">
    <property type="entry name" value="CSD"/>
</dbReference>
<keyword evidence="3 8" id="KW-0963">Cytoplasm</keyword>
<dbReference type="NCBIfam" id="TIGR02063">
    <property type="entry name" value="RNase_R"/>
    <property type="match status" value="1"/>
</dbReference>
<evidence type="ECO:0000256" key="1">
    <source>
        <dbReference type="ARBA" id="ARBA00001849"/>
    </source>
</evidence>
<evidence type="ECO:0000313" key="12">
    <source>
        <dbReference type="EMBL" id="MBC3889425.1"/>
    </source>
</evidence>
<dbReference type="GO" id="GO:0005829">
    <property type="term" value="C:cytosol"/>
    <property type="evidence" value="ECO:0007669"/>
    <property type="project" value="TreeGrafter"/>
</dbReference>
<dbReference type="SMART" id="SM00316">
    <property type="entry name" value="S1"/>
    <property type="match status" value="1"/>
</dbReference>
<accession>A0A923I5L3</accession>
<dbReference type="PANTHER" id="PTHR23355">
    <property type="entry name" value="RIBONUCLEASE"/>
    <property type="match status" value="1"/>
</dbReference>
<dbReference type="SMART" id="SM00955">
    <property type="entry name" value="RNB"/>
    <property type="match status" value="1"/>
</dbReference>
<dbReference type="InterPro" id="IPR013223">
    <property type="entry name" value="RNase_B_OB_dom"/>
</dbReference>
<evidence type="ECO:0000256" key="3">
    <source>
        <dbReference type="ARBA" id="ARBA00022490"/>
    </source>
</evidence>
<evidence type="ECO:0000256" key="4">
    <source>
        <dbReference type="ARBA" id="ARBA00022722"/>
    </source>
</evidence>
<dbReference type="InterPro" id="IPR022966">
    <property type="entry name" value="RNase_II/R_CS"/>
</dbReference>
<keyword evidence="6 8" id="KW-0269">Exonuclease</keyword>
<dbReference type="Pfam" id="PF00575">
    <property type="entry name" value="S1"/>
    <property type="match status" value="1"/>
</dbReference>
<dbReference type="AlphaFoldDB" id="A0A923I5L3"/>
<dbReference type="EMBL" id="WJBD01000018">
    <property type="protein sequence ID" value="MBC3889425.1"/>
    <property type="molecule type" value="Genomic_DNA"/>
</dbReference>
<reference evidence="12" key="1">
    <citation type="submission" date="2019-10" db="EMBL/GenBank/DDBJ databases">
        <authorList>
            <person name="Ross D.E."/>
            <person name="Gulliver D."/>
        </authorList>
    </citation>
    <scope>NUCLEOTIDE SEQUENCE</scope>
    <source>
        <strain evidence="12">DER-2019</strain>
    </source>
</reference>
<comment type="catalytic activity">
    <reaction evidence="1 8">
        <text>Exonucleolytic cleavage in the 3'- to 5'-direction to yield nucleoside 5'-phosphates.</text>
        <dbReference type="EC" id="3.1.13.1"/>
    </reaction>
</comment>
<feature type="compositionally biased region" description="Basic and acidic residues" evidence="10">
    <location>
        <begin position="73"/>
        <end position="90"/>
    </location>
</feature>
<dbReference type="InterPro" id="IPR003029">
    <property type="entry name" value="S1_domain"/>
</dbReference>
<dbReference type="PANTHER" id="PTHR23355:SF9">
    <property type="entry name" value="DIS3-LIKE EXONUCLEASE 2"/>
    <property type="match status" value="1"/>
</dbReference>
<keyword evidence="4 8" id="KW-0540">Nuclease</keyword>
<feature type="coiled-coil region" evidence="9">
    <location>
        <begin position="622"/>
        <end position="649"/>
    </location>
</feature>
<dbReference type="NCBIfam" id="TIGR00358">
    <property type="entry name" value="3_prime_RNase"/>
    <property type="match status" value="1"/>
</dbReference>
<comment type="caution">
    <text evidence="12">The sequence shown here is derived from an EMBL/GenBank/DDBJ whole genome shotgun (WGS) entry which is preliminary data.</text>
</comment>
<dbReference type="RefSeq" id="WP_148566980.1">
    <property type="nucleotide sequence ID" value="NZ_RXYA01000007.1"/>
</dbReference>
<keyword evidence="13" id="KW-1185">Reference proteome</keyword>
<dbReference type="Pfam" id="PF00773">
    <property type="entry name" value="RNB"/>
    <property type="match status" value="1"/>
</dbReference>
<evidence type="ECO:0000256" key="2">
    <source>
        <dbReference type="ARBA" id="ARBA00004496"/>
    </source>
</evidence>
<dbReference type="GO" id="GO:0003723">
    <property type="term" value="F:RNA binding"/>
    <property type="evidence" value="ECO:0007669"/>
    <property type="project" value="UniProtKB-UniRule"/>
</dbReference>
<dbReference type="InterPro" id="IPR050180">
    <property type="entry name" value="RNR_Ribonuclease"/>
</dbReference>
<dbReference type="InterPro" id="IPR011805">
    <property type="entry name" value="RNase_R"/>
</dbReference>
<dbReference type="InterPro" id="IPR012340">
    <property type="entry name" value="NA-bd_OB-fold"/>
</dbReference>
<keyword evidence="7 8" id="KW-0694">RNA-binding</keyword>
<sequence length="738" mass="85300">MKTKELKRIVKRLMQDKKYQQMTFDELSTVIGLNKKKERQMLTHVLKETGVKSKNEQDRNWFGKEKSFGDKKEVAKDKGWSDKKGRGRSDENEDDDSQKVVGILRGNQRGFGFVIPDYSIFSEDIYIHEKNLFGALDMDKVCVKIISEPGEKRPEGKVVEIIERGHKKIIGRYEKGKGFGFVIPDNDRICKDIFIPERRGKKARTGDKVVTEILIWSDNGKSPEGEIVEILGNKDEPGIDILSVLMEYDIPMDFPHEVERQSNLLSDEINDTELAKRKDLRKEVIFTIDGDDAKDFDDAVSISKNENGHFILGVHIADVSHYVRFGDAIDASAMERGTSVYVVDRVVPMLPFKLSNDVCSLVPKKDRLTFSCKMEIDENGQVLDYDIFKSVICSKSRMTYRQVAALLDEENEEPNVQEPFRDELVMMNELHEILRVKRRISRGAINFDFPEAKITLDKNGFPEKISIDERLVSHRIIEEFMLVCNETIAEHVSKIDVPFIFRNHPNPVPEKITAFRTFVNRYGFKLGVNDEEMPTGKDFQKLVEDIKGKNEEHVITLLMLRTMQQAVYEGHNLGHYALGAEFYTHFTSPIRRYPDLFVHRYLAKFLLGKINQKSVDYIEKNIENIAGHASETERRAETIEREITKLKMTEYMTRHIGEIFEGRISGVTSFGMFVELPNTIEGLVKLQDMKDDYYNYDPEMHHHIGERTRKIYRLGQDIKVMVAKADINLKQIDFEIVD</sequence>
<dbReference type="CDD" id="cd04471">
    <property type="entry name" value="S1_RNase_R"/>
    <property type="match status" value="1"/>
</dbReference>
<evidence type="ECO:0000313" key="13">
    <source>
        <dbReference type="Proteomes" id="UP000616595"/>
    </source>
</evidence>
<dbReference type="Pfam" id="PF08206">
    <property type="entry name" value="OB_RNB"/>
    <property type="match status" value="1"/>
</dbReference>
<reference evidence="12" key="2">
    <citation type="submission" date="2020-10" db="EMBL/GenBank/DDBJ databases">
        <title>Comparative genomics of the Acetobacterium genus.</title>
        <authorList>
            <person name="Marshall C."/>
            <person name="May H."/>
            <person name="Norman S."/>
        </authorList>
    </citation>
    <scope>NUCLEOTIDE SEQUENCE</scope>
    <source>
        <strain evidence="12">DER-2019</strain>
    </source>
</reference>
<evidence type="ECO:0000256" key="9">
    <source>
        <dbReference type="SAM" id="Coils"/>
    </source>
</evidence>
<dbReference type="HAMAP" id="MF_01895">
    <property type="entry name" value="RNase_R"/>
    <property type="match status" value="1"/>
</dbReference>
<comment type="similarity">
    <text evidence="8">Belongs to the RNR ribonuclease family. RNase R subfamily.</text>
</comment>
<dbReference type="InterPro" id="IPR004476">
    <property type="entry name" value="RNase_II/RNase_R"/>
</dbReference>
<evidence type="ECO:0000256" key="7">
    <source>
        <dbReference type="ARBA" id="ARBA00022884"/>
    </source>
</evidence>
<dbReference type="OrthoDB" id="9764149at2"/>
<evidence type="ECO:0000259" key="11">
    <source>
        <dbReference type="PROSITE" id="PS50126"/>
    </source>
</evidence>
<dbReference type="InterPro" id="IPR001900">
    <property type="entry name" value="RNase_II/R"/>
</dbReference>
<dbReference type="Pfam" id="PF17876">
    <property type="entry name" value="CSD2"/>
    <property type="match status" value="1"/>
</dbReference>
<keyword evidence="9" id="KW-0175">Coiled coil</keyword>
<dbReference type="GO" id="GO:0006402">
    <property type="term" value="P:mRNA catabolic process"/>
    <property type="evidence" value="ECO:0007669"/>
    <property type="project" value="TreeGrafter"/>
</dbReference>
<dbReference type="PROSITE" id="PS01175">
    <property type="entry name" value="RIBONUCLEASE_II"/>
    <property type="match status" value="1"/>
</dbReference>
<evidence type="ECO:0000256" key="5">
    <source>
        <dbReference type="ARBA" id="ARBA00022801"/>
    </source>
</evidence>
<feature type="region of interest" description="Disordered" evidence="10">
    <location>
        <begin position="73"/>
        <end position="99"/>
    </location>
</feature>
<proteinExistence type="inferred from homology"/>
<keyword evidence="5 8" id="KW-0378">Hydrolase</keyword>
<dbReference type="GO" id="GO:0008859">
    <property type="term" value="F:exoribonuclease II activity"/>
    <property type="evidence" value="ECO:0007669"/>
    <property type="project" value="UniProtKB-UniRule"/>
</dbReference>
<dbReference type="SUPFAM" id="SSF50249">
    <property type="entry name" value="Nucleic acid-binding proteins"/>
    <property type="match status" value="4"/>
</dbReference>
<organism evidence="12 13">
    <name type="scientific">Acetobacterium paludosum</name>
    <dbReference type="NCBI Taxonomy" id="52693"/>
    <lineage>
        <taxon>Bacteria</taxon>
        <taxon>Bacillati</taxon>
        <taxon>Bacillota</taxon>
        <taxon>Clostridia</taxon>
        <taxon>Eubacteriales</taxon>
        <taxon>Eubacteriaceae</taxon>
        <taxon>Acetobacterium</taxon>
    </lineage>
</organism>
<dbReference type="PROSITE" id="PS50126">
    <property type="entry name" value="S1"/>
    <property type="match status" value="1"/>
</dbReference>
<dbReference type="SMART" id="SM00357">
    <property type="entry name" value="CSP"/>
    <property type="match status" value="2"/>
</dbReference>
<dbReference type="InterPro" id="IPR040476">
    <property type="entry name" value="CSD2"/>
</dbReference>
<dbReference type="EC" id="3.1.13.1" evidence="8"/>
<comment type="function">
    <text evidence="8">3'-5' exoribonuclease that releases 5'-nucleoside monophosphates and is involved in maturation of structured RNAs.</text>
</comment>
<feature type="domain" description="S1 motif" evidence="11">
    <location>
        <begin position="657"/>
        <end position="737"/>
    </location>
</feature>
<evidence type="ECO:0000256" key="6">
    <source>
        <dbReference type="ARBA" id="ARBA00022839"/>
    </source>
</evidence>
<dbReference type="Gene3D" id="2.40.50.140">
    <property type="entry name" value="Nucleic acid-binding proteins"/>
    <property type="match status" value="3"/>
</dbReference>
<evidence type="ECO:0000256" key="8">
    <source>
        <dbReference type="HAMAP-Rule" id="MF_01895"/>
    </source>
</evidence>
<comment type="subcellular location">
    <subcellularLocation>
        <location evidence="2 8">Cytoplasm</location>
    </subcellularLocation>
</comment>
<evidence type="ECO:0000256" key="10">
    <source>
        <dbReference type="SAM" id="MobiDB-lite"/>
    </source>
</evidence>
<dbReference type="Proteomes" id="UP000616595">
    <property type="component" value="Unassembled WGS sequence"/>
</dbReference>
<gene>
    <name evidence="8 12" type="primary">rnr</name>
    <name evidence="12" type="ORF">GH810_14010</name>
</gene>
<protein>
    <recommendedName>
        <fullName evidence="8">Ribonuclease R</fullName>
        <shortName evidence="8">RNase R</shortName>
        <ecNumber evidence="8">3.1.13.1</ecNumber>
    </recommendedName>
</protein>